<comment type="similarity">
    <text evidence="1">Belongs to the NLRP family.</text>
</comment>
<reference evidence="8" key="1">
    <citation type="submission" date="2025-08" db="UniProtKB">
        <authorList>
            <consortium name="Ensembl"/>
        </authorList>
    </citation>
    <scope>IDENTIFICATION</scope>
</reference>
<dbReference type="SUPFAM" id="SSF47986">
    <property type="entry name" value="DEATH domain"/>
    <property type="match status" value="1"/>
</dbReference>
<dbReference type="AlphaFoldDB" id="A0A2K6BGY1"/>
<sequence>MAESNSTDFDLLWYLENLSDKEFQSFKKYLARKILDFKLPQVPLINLRATKEELANLLPISYEGQHIWNMLYSIFLMMRKEDHCMKIIGRRNRNQEACKALMRRKITLRWENHTFGEFHYKFFCNVASDVFYVLQLAYDSTSCYSANDLNVFLMGDRASGKTVTINLAVMKWINGEMWQNMISYVVHLTSHEINQMTDSSLAELIAKDWPDGQAPIADILSDPKKLLFILEDVDNLRFELNVNEHALCSNSTQKVPIPILLVSLLKRQMAPGCWFLISSRPTREENIKMFLKTTDCYVTLQFSNEKRELYFHSFFNDRQRASTALMLVHDDEILTGLCRVAILCWITCTVLNRQMDKGHDPQHCCETPTDLHAHFLADALTSKAGLTANQYHLGLLRRLCLLAAGGLFLSTLNFSAEDLRCVGFTEVDFSVLQAVNILLPSSTHKDRYKFIHLNVQEFCAAIAFLMAVPNCLIPSGSRGYKEKREQYCNFNQVFTFIFGLLNENRRKILETTFGYQLPMVESFRRYSVEYMKHLGRDQQKLTHHGSLFYCLFENQEEEFVKKVANTLKEVTLYLQSNKDMMVSLYCLEYCCHLRTFKLSVQRIFEYKEPLVRPTARLSYISTASGFEDLLKALARNRSLIHLSLNCTSISLNMFSLLREILDKSTCQIRHLSLMKCDLRASECGEIASLLVNGGSLRKLTLTNNPLRNDGVNILCNALLHPNCTLTSLALVFCCLTEQCCSSLGRVLLLGRTLKQLDLCVNHLQNYGVLHVTFPLVFPTCQLEELYLSGCFFTNDICQYIAIVIATNETLRSLEIGSNSIEDAGMQLLCGGLRHPDCMLVNIGLEECMLTGACCESLASVLTTNKTLERLNILQNQLGDEGVVKLLESLILPECVLQIIGLPLNDVSAETRRMVMTVKERKPNLIFLSETWSVKEGREIGVIPASQPGSVIPNSNLDYMFFKFPRMSTAMRMSSTASRQPL</sequence>
<dbReference type="InterPro" id="IPR041075">
    <property type="entry name" value="NOD1/2_WH"/>
</dbReference>
<dbReference type="SUPFAM" id="SSF52047">
    <property type="entry name" value="RNI-like"/>
    <property type="match status" value="1"/>
</dbReference>
<dbReference type="SMART" id="SM01289">
    <property type="entry name" value="PYRIN"/>
    <property type="match status" value="1"/>
</dbReference>
<dbReference type="Ensembl" id="ENSMNET00000034839.1">
    <property type="protein sequence ID" value="ENSMNEP00000010658.1"/>
    <property type="gene ID" value="ENSMNEG00000029737.1"/>
</dbReference>
<dbReference type="Pfam" id="PF13516">
    <property type="entry name" value="LRR_6"/>
    <property type="match status" value="2"/>
</dbReference>
<keyword evidence="5" id="KW-0067">ATP-binding</keyword>
<gene>
    <name evidence="8" type="primary">NLRP11</name>
</gene>
<feature type="domain" description="Pyrin" evidence="6">
    <location>
        <begin position="1"/>
        <end position="98"/>
    </location>
</feature>
<dbReference type="FunFam" id="3.80.10.10:FF:000465">
    <property type="entry name" value="NACHT, LRR and PYD domains-containing protein 11"/>
    <property type="match status" value="1"/>
</dbReference>
<dbReference type="Proteomes" id="UP000233120">
    <property type="component" value="Unassembled WGS sequence"/>
</dbReference>
<dbReference type="Pfam" id="PF02758">
    <property type="entry name" value="PYRIN"/>
    <property type="match status" value="1"/>
</dbReference>
<dbReference type="SMART" id="SM00368">
    <property type="entry name" value="LRR_RI"/>
    <property type="match status" value="6"/>
</dbReference>
<evidence type="ECO:0000256" key="3">
    <source>
        <dbReference type="ARBA" id="ARBA00022737"/>
    </source>
</evidence>
<dbReference type="PROSITE" id="PS50824">
    <property type="entry name" value="DAPIN"/>
    <property type="match status" value="1"/>
</dbReference>
<dbReference type="Pfam" id="PF17779">
    <property type="entry name" value="WHD_NOD2"/>
    <property type="match status" value="1"/>
</dbReference>
<dbReference type="PANTHER" id="PTHR45690">
    <property type="entry name" value="NACHT, LRR AND PYD DOMAINS-CONTAINING PROTEIN 12"/>
    <property type="match status" value="1"/>
</dbReference>
<dbReference type="CDD" id="cd08320">
    <property type="entry name" value="Pyrin_NALPs"/>
    <property type="match status" value="1"/>
</dbReference>
<dbReference type="InterPro" id="IPR041267">
    <property type="entry name" value="NLRP_HD2"/>
</dbReference>
<dbReference type="GO" id="GO:0050727">
    <property type="term" value="P:regulation of inflammatory response"/>
    <property type="evidence" value="ECO:0007669"/>
    <property type="project" value="TreeGrafter"/>
</dbReference>
<dbReference type="Pfam" id="PF05729">
    <property type="entry name" value="NACHT"/>
    <property type="match status" value="1"/>
</dbReference>
<dbReference type="PANTHER" id="PTHR45690:SF5">
    <property type="entry name" value="NACHT, LRR AND PYD DOMAINS-CONTAINING PROTEIN 11"/>
    <property type="match status" value="1"/>
</dbReference>
<evidence type="ECO:0000256" key="1">
    <source>
        <dbReference type="ARBA" id="ARBA00008665"/>
    </source>
</evidence>
<dbReference type="InterPro" id="IPR050637">
    <property type="entry name" value="NLRP_innate_immun_reg"/>
</dbReference>
<dbReference type="Gene3D" id="3.40.50.300">
    <property type="entry name" value="P-loop containing nucleotide triphosphate hydrolases"/>
    <property type="match status" value="1"/>
</dbReference>
<keyword evidence="4" id="KW-0547">Nucleotide-binding</keyword>
<evidence type="ECO:0000256" key="4">
    <source>
        <dbReference type="ARBA" id="ARBA00022741"/>
    </source>
</evidence>
<dbReference type="InterPro" id="IPR027417">
    <property type="entry name" value="P-loop_NTPase"/>
</dbReference>
<evidence type="ECO:0000256" key="2">
    <source>
        <dbReference type="ARBA" id="ARBA00022614"/>
    </source>
</evidence>
<dbReference type="PROSITE" id="PS50837">
    <property type="entry name" value="NACHT"/>
    <property type="match status" value="1"/>
</dbReference>
<dbReference type="GO" id="GO:0005737">
    <property type="term" value="C:cytoplasm"/>
    <property type="evidence" value="ECO:0007669"/>
    <property type="project" value="TreeGrafter"/>
</dbReference>
<organism evidence="8 9">
    <name type="scientific">Macaca nemestrina</name>
    <name type="common">Pig-tailed macaque</name>
    <dbReference type="NCBI Taxonomy" id="9545"/>
    <lineage>
        <taxon>Eukaryota</taxon>
        <taxon>Metazoa</taxon>
        <taxon>Chordata</taxon>
        <taxon>Craniata</taxon>
        <taxon>Vertebrata</taxon>
        <taxon>Euteleostomi</taxon>
        <taxon>Mammalia</taxon>
        <taxon>Eutheria</taxon>
        <taxon>Euarchontoglires</taxon>
        <taxon>Primates</taxon>
        <taxon>Haplorrhini</taxon>
        <taxon>Catarrhini</taxon>
        <taxon>Cercopithecidae</taxon>
        <taxon>Cercopithecinae</taxon>
        <taxon>Macaca</taxon>
    </lineage>
</organism>
<dbReference type="Gene3D" id="3.80.10.10">
    <property type="entry name" value="Ribonuclease Inhibitor"/>
    <property type="match status" value="2"/>
</dbReference>
<keyword evidence="2" id="KW-0433">Leucine-rich repeat</keyword>
<dbReference type="Pfam" id="PF17776">
    <property type="entry name" value="NLRC4_HD2"/>
    <property type="match status" value="1"/>
</dbReference>
<keyword evidence="3" id="KW-0677">Repeat</keyword>
<name>A0A2K6BGY1_MACNE</name>
<dbReference type="GO" id="GO:0005524">
    <property type="term" value="F:ATP binding"/>
    <property type="evidence" value="ECO:0007669"/>
    <property type="project" value="UniProtKB-KW"/>
</dbReference>
<dbReference type="InterPro" id="IPR011029">
    <property type="entry name" value="DEATH-like_dom_sf"/>
</dbReference>
<evidence type="ECO:0000256" key="5">
    <source>
        <dbReference type="ARBA" id="ARBA00022840"/>
    </source>
</evidence>
<dbReference type="InterPro" id="IPR001611">
    <property type="entry name" value="Leu-rich_rpt"/>
</dbReference>
<reference evidence="8" key="2">
    <citation type="submission" date="2025-09" db="UniProtKB">
        <authorList>
            <consortium name="Ensembl"/>
        </authorList>
    </citation>
    <scope>IDENTIFICATION</scope>
</reference>
<evidence type="ECO:0000313" key="9">
    <source>
        <dbReference type="Proteomes" id="UP000233120"/>
    </source>
</evidence>
<keyword evidence="9" id="KW-1185">Reference proteome</keyword>
<feature type="domain" description="NACHT" evidence="7">
    <location>
        <begin position="149"/>
        <end position="281"/>
    </location>
</feature>
<accession>A0A2K6BGY1</accession>
<dbReference type="GeneTree" id="ENSGT00940000163635"/>
<evidence type="ECO:0000313" key="8">
    <source>
        <dbReference type="Ensembl" id="ENSMNEP00000010658.1"/>
    </source>
</evidence>
<dbReference type="InterPro" id="IPR004020">
    <property type="entry name" value="DAPIN"/>
</dbReference>
<dbReference type="InterPro" id="IPR007111">
    <property type="entry name" value="NACHT_NTPase"/>
</dbReference>
<proteinExistence type="inferred from homology"/>
<dbReference type="Gene3D" id="1.10.533.10">
    <property type="entry name" value="Death Domain, Fas"/>
    <property type="match status" value="1"/>
</dbReference>
<protein>
    <submittedName>
        <fullName evidence="8">NLR family pyrin domain containing 11</fullName>
    </submittedName>
</protein>
<evidence type="ECO:0000259" key="6">
    <source>
        <dbReference type="PROSITE" id="PS50824"/>
    </source>
</evidence>
<dbReference type="InterPro" id="IPR032675">
    <property type="entry name" value="LRR_dom_sf"/>
</dbReference>
<evidence type="ECO:0000259" key="7">
    <source>
        <dbReference type="PROSITE" id="PS50837"/>
    </source>
</evidence>